<dbReference type="NCBIfam" id="TIGR04193">
    <property type="entry name" value="SPASM_w_grasp"/>
    <property type="match status" value="1"/>
</dbReference>
<dbReference type="InterPro" id="IPR023885">
    <property type="entry name" value="4Fe4S-binding_SPASM_dom"/>
</dbReference>
<dbReference type="Gene3D" id="3.20.20.70">
    <property type="entry name" value="Aldolase class I"/>
    <property type="match status" value="1"/>
</dbReference>
<dbReference type="RefSeq" id="WP_184191973.1">
    <property type="nucleotide sequence ID" value="NZ_JACHLE010000008.1"/>
</dbReference>
<reference evidence="2 3" key="1">
    <citation type="submission" date="2020-08" db="EMBL/GenBank/DDBJ databases">
        <title>Functional genomics of gut bacteria from endangered species of beetles.</title>
        <authorList>
            <person name="Carlos-Shanley C."/>
        </authorList>
    </citation>
    <scope>NUCLEOTIDE SEQUENCE [LARGE SCALE GENOMIC DNA]</scope>
    <source>
        <strain evidence="2 3">S00151</strain>
    </source>
</reference>
<dbReference type="SUPFAM" id="SSF102114">
    <property type="entry name" value="Radical SAM enzymes"/>
    <property type="match status" value="1"/>
</dbReference>
<dbReference type="AlphaFoldDB" id="A0A840KL77"/>
<dbReference type="EMBL" id="JACHLE010000008">
    <property type="protein sequence ID" value="MBB4808240.1"/>
    <property type="molecule type" value="Genomic_DNA"/>
</dbReference>
<accession>A0A840KL77</accession>
<dbReference type="NCBIfam" id="TIGR04085">
    <property type="entry name" value="rSAM_more_4Fe4S"/>
    <property type="match status" value="1"/>
</dbReference>
<evidence type="ECO:0000313" key="2">
    <source>
        <dbReference type="EMBL" id="MBB4808240.1"/>
    </source>
</evidence>
<feature type="domain" description="4Fe4S-binding SPASM" evidence="1">
    <location>
        <begin position="244"/>
        <end position="301"/>
    </location>
</feature>
<sequence length="360" mass="42213">MSAFFKLYTNCFLVKGAHRSLIIDIQRNQYFFVPNAFNEVIAMSSDIGVEETRSKINNNKILNQYFNFLEKNDLGFYYTEQERENFPEMDLTWDSPFKISNMIIDTDARKDYNFYAKINAEFTKLGVYALQIRFLEVVDMDHILGVLSEFKKNRLRHIEMVLKYKKELTSKKLSRLFGLDPRIDSISVHSSPKNSIITIPKFEKKIFFSQTKFLSASCCGVISHDFFATNLQHFTESQKHNSCLNRKISVDKDGNIKNCPSMSQNFGNIHTTTLEEALQHKDFKKYWMLSKNEIETCKNCEFRYICTDCRAYTERTHTNKEGLDTSKPLKCGYDPYTGVWEEWSTNPLKQKAIKHYEVIN</sequence>
<organism evidence="2 3">
    <name type="scientific">Chryseobacterium defluvii</name>
    <dbReference type="NCBI Taxonomy" id="160396"/>
    <lineage>
        <taxon>Bacteria</taxon>
        <taxon>Pseudomonadati</taxon>
        <taxon>Bacteroidota</taxon>
        <taxon>Flavobacteriia</taxon>
        <taxon>Flavobacteriales</taxon>
        <taxon>Weeksellaceae</taxon>
        <taxon>Chryseobacterium group</taxon>
        <taxon>Chryseobacterium</taxon>
    </lineage>
</organism>
<evidence type="ECO:0000259" key="1">
    <source>
        <dbReference type="Pfam" id="PF13186"/>
    </source>
</evidence>
<dbReference type="Pfam" id="PF13186">
    <property type="entry name" value="SPASM"/>
    <property type="match status" value="1"/>
</dbReference>
<protein>
    <submittedName>
        <fullName evidence="2">SPASM domain peptide maturase of grasp-with-spasm system</fullName>
    </submittedName>
</protein>
<proteinExistence type="predicted"/>
<dbReference type="InterPro" id="IPR013785">
    <property type="entry name" value="Aldolase_TIM"/>
</dbReference>
<evidence type="ECO:0000313" key="3">
    <source>
        <dbReference type="Proteomes" id="UP000592180"/>
    </source>
</evidence>
<dbReference type="Proteomes" id="UP000592180">
    <property type="component" value="Unassembled WGS sequence"/>
</dbReference>
<keyword evidence="3" id="KW-1185">Reference proteome</keyword>
<comment type="caution">
    <text evidence="2">The sequence shown here is derived from an EMBL/GenBank/DDBJ whole genome shotgun (WGS) entry which is preliminary data.</text>
</comment>
<gene>
    <name evidence="2" type="ORF">HNP38_003581</name>
</gene>
<dbReference type="InterPro" id="IPR026497">
    <property type="entry name" value="GRASP-with-SPASM"/>
</dbReference>
<dbReference type="InterPro" id="IPR058240">
    <property type="entry name" value="rSAM_sf"/>
</dbReference>
<name>A0A840KL77_9FLAO</name>